<dbReference type="AlphaFoldDB" id="A0A3D9UQQ1"/>
<dbReference type="EMBL" id="QTUA01000001">
    <property type="protein sequence ID" value="REF31649.1"/>
    <property type="molecule type" value="Genomic_DNA"/>
</dbReference>
<dbReference type="NCBIfam" id="TIGR03570">
    <property type="entry name" value="NeuD_NnaD"/>
    <property type="match status" value="1"/>
</dbReference>
<reference evidence="5 6" key="1">
    <citation type="submission" date="2018-08" db="EMBL/GenBank/DDBJ databases">
        <title>Sequencing the genomes of 1000 actinobacteria strains.</title>
        <authorList>
            <person name="Klenk H.-P."/>
        </authorList>
    </citation>
    <scope>NUCLEOTIDE SEQUENCE [LARGE SCALE GENOMIC DNA]</scope>
    <source>
        <strain evidence="5 6">DSM 22967</strain>
    </source>
</reference>
<organism evidence="5 6">
    <name type="scientific">Calidifontibacter indicus</name>
    <dbReference type="NCBI Taxonomy" id="419650"/>
    <lineage>
        <taxon>Bacteria</taxon>
        <taxon>Bacillati</taxon>
        <taxon>Actinomycetota</taxon>
        <taxon>Actinomycetes</taxon>
        <taxon>Micrococcales</taxon>
        <taxon>Dermacoccaceae</taxon>
        <taxon>Calidifontibacter</taxon>
    </lineage>
</organism>
<feature type="binding site" evidence="2">
    <location>
        <begin position="33"/>
        <end position="34"/>
    </location>
    <ligand>
        <name>substrate</name>
    </ligand>
</feature>
<feature type="binding site" evidence="2">
    <location>
        <position position="73"/>
    </location>
    <ligand>
        <name>substrate</name>
    </ligand>
</feature>
<dbReference type="SUPFAM" id="SSF51161">
    <property type="entry name" value="Trimeric LpxA-like enzymes"/>
    <property type="match status" value="1"/>
</dbReference>
<dbReference type="CDD" id="cd03360">
    <property type="entry name" value="LbH_AT_putative"/>
    <property type="match status" value="1"/>
</dbReference>
<dbReference type="InterPro" id="IPR020019">
    <property type="entry name" value="AcTrfase_PglD-like"/>
</dbReference>
<gene>
    <name evidence="5" type="ORF">DFJ65_2721</name>
</gene>
<proteinExistence type="predicted"/>
<sequence>MSSKLVLLAASGLALEAAQAARAAGREVLGCLDDDRYLWGTALRGWLPVLPGGINALGALRAEHEVEQVVCAGRGQVRRAIVQRLAAAGVQDGYASVVHPSVAVPPSCDVGGGSILLAGCVLTAQVTVGAHVVCMPNVVLTHDDAIDDYATLCAGVVLGGSVQVGEAAYVGMGASVRENRVVGAGSTLGMGSVLVRDLPAGQTWAGVPARLMEV</sequence>
<keyword evidence="5" id="KW-0808">Transferase</keyword>
<dbReference type="GO" id="GO:0016746">
    <property type="term" value="F:acyltransferase activity"/>
    <property type="evidence" value="ECO:0007669"/>
    <property type="project" value="UniProtKB-KW"/>
</dbReference>
<dbReference type="RefSeq" id="WP_115923456.1">
    <property type="nucleotide sequence ID" value="NZ_QTUA01000001.1"/>
</dbReference>
<evidence type="ECO:0000313" key="6">
    <source>
        <dbReference type="Proteomes" id="UP000256253"/>
    </source>
</evidence>
<evidence type="ECO:0000256" key="1">
    <source>
        <dbReference type="PIRSR" id="PIRSR620019-1"/>
    </source>
</evidence>
<dbReference type="InterPro" id="IPR041561">
    <property type="entry name" value="PglD_N"/>
</dbReference>
<evidence type="ECO:0000313" key="5">
    <source>
        <dbReference type="EMBL" id="REF31649.1"/>
    </source>
</evidence>
<keyword evidence="3" id="KW-0732">Signal</keyword>
<dbReference type="InterPro" id="IPR011004">
    <property type="entry name" value="Trimer_LpxA-like_sf"/>
</dbReference>
<feature type="site" description="Increases basicity of active site His" evidence="1">
    <location>
        <position position="143"/>
    </location>
</feature>
<evidence type="ECO:0000256" key="3">
    <source>
        <dbReference type="SAM" id="SignalP"/>
    </source>
</evidence>
<feature type="domain" description="PglD N-terminal" evidence="4">
    <location>
        <begin position="4"/>
        <end position="85"/>
    </location>
</feature>
<feature type="chain" id="PRO_5039538791" evidence="3">
    <location>
        <begin position="21"/>
        <end position="214"/>
    </location>
</feature>
<dbReference type="PANTHER" id="PTHR43300">
    <property type="entry name" value="ACETYLTRANSFERASE"/>
    <property type="match status" value="1"/>
</dbReference>
<evidence type="ECO:0000259" key="4">
    <source>
        <dbReference type="Pfam" id="PF17836"/>
    </source>
</evidence>
<feature type="signal peptide" evidence="3">
    <location>
        <begin position="1"/>
        <end position="20"/>
    </location>
</feature>
<feature type="active site" description="Proton acceptor" evidence="1">
    <location>
        <position position="142"/>
    </location>
</feature>
<comment type="caution">
    <text evidence="5">The sequence shown here is derived from an EMBL/GenBank/DDBJ whole genome shotgun (WGS) entry which is preliminary data.</text>
</comment>
<dbReference type="Pfam" id="PF17836">
    <property type="entry name" value="PglD_N"/>
    <property type="match status" value="1"/>
</dbReference>
<dbReference type="Proteomes" id="UP000256253">
    <property type="component" value="Unassembled WGS sequence"/>
</dbReference>
<dbReference type="PANTHER" id="PTHR43300:SF7">
    <property type="entry name" value="UDP-N-ACETYLBACILLOSAMINE N-ACETYLTRANSFERASE"/>
    <property type="match status" value="1"/>
</dbReference>
<dbReference type="OrthoDB" id="3697257at2"/>
<accession>A0A3D9UQQ1</accession>
<dbReference type="Gene3D" id="2.160.10.10">
    <property type="entry name" value="Hexapeptide repeat proteins"/>
    <property type="match status" value="1"/>
</dbReference>
<dbReference type="Gene3D" id="3.40.50.20">
    <property type="match status" value="1"/>
</dbReference>
<dbReference type="InterPro" id="IPR050179">
    <property type="entry name" value="Trans_hexapeptide_repeat"/>
</dbReference>
<keyword evidence="6" id="KW-1185">Reference proteome</keyword>
<name>A0A3D9UQQ1_9MICO</name>
<keyword evidence="5" id="KW-0012">Acyltransferase</keyword>
<evidence type="ECO:0000256" key="2">
    <source>
        <dbReference type="PIRSR" id="PIRSR620019-2"/>
    </source>
</evidence>
<protein>
    <submittedName>
        <fullName evidence="5">Sugar O-acyltransferase (Sialic acid O-acetyltransferase NeuD family)</fullName>
    </submittedName>
</protein>